<protein>
    <recommendedName>
        <fullName evidence="1">Polymerase/histidinol phosphatase N-terminal domain-containing protein</fullName>
    </recommendedName>
</protein>
<dbReference type="Gene3D" id="3.20.20.140">
    <property type="entry name" value="Metal-dependent hydrolases"/>
    <property type="match status" value="1"/>
</dbReference>
<organism evidence="2 3">
    <name type="scientific">Martelella mangrovi</name>
    <dbReference type="NCBI Taxonomy" id="1397477"/>
    <lineage>
        <taxon>Bacteria</taxon>
        <taxon>Pseudomonadati</taxon>
        <taxon>Pseudomonadota</taxon>
        <taxon>Alphaproteobacteria</taxon>
        <taxon>Hyphomicrobiales</taxon>
        <taxon>Aurantimonadaceae</taxon>
        <taxon>Martelella</taxon>
    </lineage>
</organism>
<sequence length="406" mass="44341">MEVFTHRITDFPGGDKSFIEVPFDVGSDIERIEVSYVFPTGAEGSVIDIGLAHEGRIRGWTGAEYGHIFVAEDHAAPGYKAGPLDGRWHVVLGIVRVGPQCWVDLSIRLVPRRARWLAGELHSHTEHSDGGVLAGEAVHRARMSGCDFVALTDHNTTAQNRVKPDNPGILVIDAMELTSYWGHTNFLGLADPVDDWRCYTPEDVPMKMAEAREKGATIVVNHPFQASAGGRWQCGIDVPLHALEIWNGNWAQHNVEAVAFWQEQLAAGKRLACTGGSDFHLKNRRRHGRPANRLHVATRSVAGILEAVRAGANVVTSAPDETMVFPLDNTPMFGASGRSGQAVGLGFEGLARGDEIRLISRAGVIRIIEAESEIQVVEAPLDGGFLRTEVWRGDVPCLFSNPIYVD</sequence>
<feature type="domain" description="Polymerase/histidinol phosphatase N-terminal" evidence="1">
    <location>
        <begin position="119"/>
        <end position="181"/>
    </location>
</feature>
<dbReference type="NCBIfam" id="NF038032">
    <property type="entry name" value="CehA_McbA_metalo"/>
    <property type="match status" value="1"/>
</dbReference>
<evidence type="ECO:0000313" key="3">
    <source>
        <dbReference type="Proteomes" id="UP001549164"/>
    </source>
</evidence>
<dbReference type="InterPro" id="IPR016195">
    <property type="entry name" value="Pol/histidinol_Pase-like"/>
</dbReference>
<dbReference type="InterPro" id="IPR003141">
    <property type="entry name" value="Pol/His_phosphatase_N"/>
</dbReference>
<evidence type="ECO:0000259" key="1">
    <source>
        <dbReference type="SMART" id="SM00481"/>
    </source>
</evidence>
<dbReference type="InterPro" id="IPR052018">
    <property type="entry name" value="PHP_domain"/>
</dbReference>
<dbReference type="SMART" id="SM00481">
    <property type="entry name" value="POLIIIAc"/>
    <property type="match status" value="1"/>
</dbReference>
<dbReference type="PANTHER" id="PTHR42924:SF3">
    <property type="entry name" value="POLYMERASE_HISTIDINOL PHOSPHATASE N-TERMINAL DOMAIN-CONTAINING PROTEIN"/>
    <property type="match status" value="1"/>
</dbReference>
<keyword evidence="3" id="KW-1185">Reference proteome</keyword>
<comment type="caution">
    <text evidence="2">The sequence shown here is derived from an EMBL/GenBank/DDBJ whole genome shotgun (WGS) entry which is preliminary data.</text>
</comment>
<dbReference type="Proteomes" id="UP001549164">
    <property type="component" value="Unassembled WGS sequence"/>
</dbReference>
<reference evidence="2 3" key="1">
    <citation type="submission" date="2024-06" db="EMBL/GenBank/DDBJ databases">
        <title>Genomic Encyclopedia of Type Strains, Phase IV (KMG-IV): sequencing the most valuable type-strain genomes for metagenomic binning, comparative biology and taxonomic classification.</title>
        <authorList>
            <person name="Goeker M."/>
        </authorList>
    </citation>
    <scope>NUCLEOTIDE SEQUENCE [LARGE SCALE GENOMIC DNA]</scope>
    <source>
        <strain evidence="2 3">DSM 28102</strain>
    </source>
</reference>
<accession>A0ABV2I7U7</accession>
<proteinExistence type="predicted"/>
<dbReference type="PANTHER" id="PTHR42924">
    <property type="entry name" value="EXONUCLEASE"/>
    <property type="match status" value="1"/>
</dbReference>
<dbReference type="RefSeq" id="WP_354433171.1">
    <property type="nucleotide sequence ID" value="NZ_JBEPLY010000002.1"/>
</dbReference>
<name>A0ABV2I7U7_9HYPH</name>
<gene>
    <name evidence="2" type="ORF">ABID12_000771</name>
</gene>
<dbReference type="SUPFAM" id="SSF89550">
    <property type="entry name" value="PHP domain-like"/>
    <property type="match status" value="1"/>
</dbReference>
<dbReference type="EMBL" id="JBEPLY010000002">
    <property type="protein sequence ID" value="MET3598844.1"/>
    <property type="molecule type" value="Genomic_DNA"/>
</dbReference>
<evidence type="ECO:0000313" key="2">
    <source>
        <dbReference type="EMBL" id="MET3598844.1"/>
    </source>
</evidence>